<evidence type="ECO:0000313" key="3">
    <source>
        <dbReference type="Proteomes" id="UP000011134"/>
    </source>
</evidence>
<organism evidence="2 3">
    <name type="scientific">Photobacterium marinum</name>
    <dbReference type="NCBI Taxonomy" id="1056511"/>
    <lineage>
        <taxon>Bacteria</taxon>
        <taxon>Pseudomonadati</taxon>
        <taxon>Pseudomonadota</taxon>
        <taxon>Gammaproteobacteria</taxon>
        <taxon>Vibrionales</taxon>
        <taxon>Vibrionaceae</taxon>
        <taxon>Photobacterium</taxon>
    </lineage>
</organism>
<comment type="caution">
    <text evidence="2">The sequence shown here is derived from an EMBL/GenBank/DDBJ whole genome shotgun (WGS) entry which is preliminary data.</text>
</comment>
<feature type="transmembrane region" description="Helical" evidence="1">
    <location>
        <begin position="41"/>
        <end position="61"/>
    </location>
</feature>
<protein>
    <submittedName>
        <fullName evidence="2">Uncharacterized protein</fullName>
    </submittedName>
</protein>
<keyword evidence="1" id="KW-0472">Membrane</keyword>
<dbReference type="RefSeq" id="WP_007465532.1">
    <property type="nucleotide sequence ID" value="NZ_AMZO01000016.1"/>
</dbReference>
<keyword evidence="3" id="KW-1185">Reference proteome</keyword>
<dbReference type="PATRIC" id="fig|1056511.3.peg.2201"/>
<evidence type="ECO:0000313" key="2">
    <source>
        <dbReference type="EMBL" id="ELR65629.1"/>
    </source>
</evidence>
<proteinExistence type="predicted"/>
<gene>
    <name evidence="2" type="ORF">C942_00712</name>
</gene>
<evidence type="ECO:0000256" key="1">
    <source>
        <dbReference type="SAM" id="Phobius"/>
    </source>
</evidence>
<feature type="transmembrane region" description="Helical" evidence="1">
    <location>
        <begin position="12"/>
        <end position="29"/>
    </location>
</feature>
<name>L8JDM4_9GAMM</name>
<reference evidence="2 3" key="1">
    <citation type="submission" date="2012-12" db="EMBL/GenBank/DDBJ databases">
        <title>Genome Assembly of Photobacterium sp. AK15.</title>
        <authorList>
            <person name="Khatri I."/>
            <person name="Vaidya B."/>
            <person name="Srinivas T.N.R."/>
            <person name="Subramanian S."/>
            <person name="Pinnaka A."/>
        </authorList>
    </citation>
    <scope>NUCLEOTIDE SEQUENCE [LARGE SCALE GENOMIC DNA]</scope>
    <source>
        <strain evidence="2 3">AK15</strain>
    </source>
</reference>
<accession>L8JDM4</accession>
<dbReference type="AlphaFoldDB" id="L8JDM4"/>
<dbReference type="Proteomes" id="UP000011134">
    <property type="component" value="Unassembled WGS sequence"/>
</dbReference>
<keyword evidence="1" id="KW-1133">Transmembrane helix</keyword>
<sequence length="259" mass="29981">MLSYLSEWHHYVYGILTFVFIGAYVLHFLPQGKLGKLKAILETETILMLVLIFVAVIAARVEHIGKKADIRWEQASDLFRREGFQEFKSITSTDQIFRELSDALSDTDKEVWATGFRPDPPKTLKSYSPGAAQWYENLDKWTNAQSGRTYLRLVGLSNDANHDWFKEECTKQENISNRVFKGLEWNKETPFINMIIFDDDVVFLMFRSDPALIEQTIRYKVSGKEMTRLAREWFQALWEIGQSCEGAKELSITSQNKSG</sequence>
<dbReference type="EMBL" id="AMZO01000016">
    <property type="protein sequence ID" value="ELR65629.1"/>
    <property type="molecule type" value="Genomic_DNA"/>
</dbReference>
<keyword evidence="1" id="KW-0812">Transmembrane</keyword>